<keyword evidence="3" id="KW-0378">Hydrolase</keyword>
<evidence type="ECO:0000313" key="7">
    <source>
        <dbReference type="EMBL" id="CEJ80509.1"/>
    </source>
</evidence>
<dbReference type="InterPro" id="IPR036397">
    <property type="entry name" value="RNaseH_sf"/>
</dbReference>
<feature type="compositionally biased region" description="Low complexity" evidence="5">
    <location>
        <begin position="86"/>
        <end position="99"/>
    </location>
</feature>
<dbReference type="STRING" id="1531966.A0A0A1T596"/>
<feature type="compositionally biased region" description="Basic and acidic residues" evidence="5">
    <location>
        <begin position="53"/>
        <end position="67"/>
    </location>
</feature>
<dbReference type="HOGENOM" id="CLU_022453_4_0_1"/>
<dbReference type="PANTHER" id="PTHR12801">
    <property type="entry name" value="RNA EXONUCLEASE REXO1 / RECO3 FAMILY MEMBER-RELATED"/>
    <property type="match status" value="1"/>
</dbReference>
<dbReference type="Gene3D" id="3.30.420.10">
    <property type="entry name" value="Ribonuclease H-like superfamily/Ribonuclease H"/>
    <property type="match status" value="1"/>
</dbReference>
<reference evidence="7 8" key="1">
    <citation type="journal article" date="2015" name="Genome Announc.">
        <title>Draft Genome Sequence and Gene Annotation of the Entomopathogenic Fungus Verticillium hemipterigenum.</title>
        <authorList>
            <person name="Horn F."/>
            <person name="Habel A."/>
            <person name="Scharf D.H."/>
            <person name="Dworschak J."/>
            <person name="Brakhage A.A."/>
            <person name="Guthke R."/>
            <person name="Hertweck C."/>
            <person name="Linde J."/>
        </authorList>
    </citation>
    <scope>NUCLEOTIDE SEQUENCE [LARGE SCALE GENOMIC DNA]</scope>
</reference>
<dbReference type="InterPro" id="IPR034922">
    <property type="entry name" value="REX1-like_exo"/>
</dbReference>
<feature type="compositionally biased region" description="Polar residues" evidence="5">
    <location>
        <begin position="69"/>
        <end position="84"/>
    </location>
</feature>
<feature type="domain" description="Exonuclease" evidence="6">
    <location>
        <begin position="397"/>
        <end position="594"/>
    </location>
</feature>
<dbReference type="InterPro" id="IPR012337">
    <property type="entry name" value="RNaseH-like_sf"/>
</dbReference>
<comment type="similarity">
    <text evidence="1">Belongs to the REXO1/REXO3 family.</text>
</comment>
<dbReference type="EMBL" id="CDHN01000001">
    <property type="protein sequence ID" value="CEJ80509.1"/>
    <property type="molecule type" value="Genomic_DNA"/>
</dbReference>
<dbReference type="AlphaFoldDB" id="A0A0A1T596"/>
<dbReference type="InterPro" id="IPR013520">
    <property type="entry name" value="Ribonucl_H"/>
</dbReference>
<evidence type="ECO:0000256" key="2">
    <source>
        <dbReference type="ARBA" id="ARBA00022722"/>
    </source>
</evidence>
<accession>A0A0A1T596</accession>
<keyword evidence="2" id="KW-0540">Nuclease</keyword>
<dbReference type="GO" id="GO:0003676">
    <property type="term" value="F:nucleic acid binding"/>
    <property type="evidence" value="ECO:0007669"/>
    <property type="project" value="InterPro"/>
</dbReference>
<dbReference type="GO" id="GO:0005634">
    <property type="term" value="C:nucleus"/>
    <property type="evidence" value="ECO:0007669"/>
    <property type="project" value="TreeGrafter"/>
</dbReference>
<dbReference type="InterPro" id="IPR047021">
    <property type="entry name" value="REXO1/3/4-like"/>
</dbReference>
<feature type="region of interest" description="Disordered" evidence="5">
    <location>
        <begin position="34"/>
        <end position="121"/>
    </location>
</feature>
<keyword evidence="4" id="KW-0269">Exonuclease</keyword>
<evidence type="ECO:0000313" key="8">
    <source>
        <dbReference type="Proteomes" id="UP000039046"/>
    </source>
</evidence>
<evidence type="ECO:0000256" key="4">
    <source>
        <dbReference type="ARBA" id="ARBA00022839"/>
    </source>
</evidence>
<evidence type="ECO:0000256" key="3">
    <source>
        <dbReference type="ARBA" id="ARBA00022801"/>
    </source>
</evidence>
<dbReference type="PANTHER" id="PTHR12801:SF112">
    <property type="entry name" value="RNA EXONUCLEASE 3"/>
    <property type="match status" value="1"/>
</dbReference>
<dbReference type="CDD" id="cd06145">
    <property type="entry name" value="REX1_like"/>
    <property type="match status" value="1"/>
</dbReference>
<dbReference type="OrthoDB" id="3996471at2759"/>
<feature type="compositionally biased region" description="Polar residues" evidence="5">
    <location>
        <begin position="34"/>
        <end position="52"/>
    </location>
</feature>
<keyword evidence="8" id="KW-1185">Reference proteome</keyword>
<evidence type="ECO:0000256" key="1">
    <source>
        <dbReference type="ARBA" id="ARBA00006357"/>
    </source>
</evidence>
<organism evidence="7 8">
    <name type="scientific">[Torrubiella] hemipterigena</name>
    <dbReference type="NCBI Taxonomy" id="1531966"/>
    <lineage>
        <taxon>Eukaryota</taxon>
        <taxon>Fungi</taxon>
        <taxon>Dikarya</taxon>
        <taxon>Ascomycota</taxon>
        <taxon>Pezizomycotina</taxon>
        <taxon>Sordariomycetes</taxon>
        <taxon>Hypocreomycetidae</taxon>
        <taxon>Hypocreales</taxon>
        <taxon>Clavicipitaceae</taxon>
        <taxon>Clavicipitaceae incertae sedis</taxon>
        <taxon>'Torrubiella' clade</taxon>
    </lineage>
</organism>
<name>A0A0A1T596_9HYPO</name>
<evidence type="ECO:0000259" key="6">
    <source>
        <dbReference type="SMART" id="SM00479"/>
    </source>
</evidence>
<proteinExistence type="inferred from homology"/>
<dbReference type="SMART" id="SM00479">
    <property type="entry name" value="EXOIII"/>
    <property type="match status" value="1"/>
</dbReference>
<gene>
    <name evidence="7" type="ORF">VHEMI00688</name>
</gene>
<sequence length="626" mass="70132">MSLDLKHIPCPAGDVCTAFKCIFGHKKDIITASDLHSSPKSSERSPQTSSIEKQPKDTPVLKRHAVDKQTVNSKPASANRTISPLPTKRSSTGTPTSRPSNDRDISKTDACQKAQQPKKAEKAIKVESLNPRLLKHSPASHELRLKLLKLLHAELKRLNEELKKDMGVTDSNLILSDQAIITRALDEEETVATEKASVYANVMKNKVMTFKRKKVAEWKEDRVKEVSQTSKKRSYNDIDGPPVEIKTGLTSKQEVQLLHHLYTPISDLANHGYVPTVPSDEAVQAAKEGLEAAKGWEVCDRCQQRFQVFPGRRESDGALRSGGPCKFHWGRMYFPDRNPGETLRLPKRYKCCNQEIGESGGCITHPDHVFKASDPKRLAIIMNFAHTPENKSVANDRAVCFDCEMGYTTYGMELIRLTATHWPSGDLLIDILVKPFGEVLDLNSRFSGVLPEDLMNGPIWRPGDALIPERRDEKEPAKDGEVPTGTKLKVVSSPKVARDLLFSQISPSTPLIGHGLENDLNAMRIVHPTIIDTILLFPHKAGLPYRHGLRMLMDRHLNKKIQQETGPKMLGHDSAEDARAAGELVHFKLLERWNEMKRAGWKLVEGDFVSPDNQGKLTEEFLERKH</sequence>
<dbReference type="GO" id="GO:0004527">
    <property type="term" value="F:exonuclease activity"/>
    <property type="evidence" value="ECO:0007669"/>
    <property type="project" value="UniProtKB-KW"/>
</dbReference>
<protein>
    <recommendedName>
        <fullName evidence="6">Exonuclease domain-containing protein</fullName>
    </recommendedName>
</protein>
<dbReference type="SUPFAM" id="SSF53098">
    <property type="entry name" value="Ribonuclease H-like"/>
    <property type="match status" value="1"/>
</dbReference>
<evidence type="ECO:0000256" key="5">
    <source>
        <dbReference type="SAM" id="MobiDB-lite"/>
    </source>
</evidence>
<dbReference type="Proteomes" id="UP000039046">
    <property type="component" value="Unassembled WGS sequence"/>
</dbReference>